<proteinExistence type="predicted"/>
<dbReference type="SUPFAM" id="SSF53850">
    <property type="entry name" value="Periplasmic binding protein-like II"/>
    <property type="match status" value="1"/>
</dbReference>
<evidence type="ECO:0000313" key="1">
    <source>
        <dbReference type="EMBL" id="GHO96120.1"/>
    </source>
</evidence>
<keyword evidence="2" id="KW-1185">Reference proteome</keyword>
<comment type="caution">
    <text evidence="1">The sequence shown here is derived from an EMBL/GenBank/DDBJ whole genome shotgun (WGS) entry which is preliminary data.</text>
</comment>
<reference evidence="1" key="1">
    <citation type="submission" date="2020-10" db="EMBL/GenBank/DDBJ databases">
        <title>Taxonomic study of unclassified bacteria belonging to the class Ktedonobacteria.</title>
        <authorList>
            <person name="Yabe S."/>
            <person name="Wang C.M."/>
            <person name="Zheng Y."/>
            <person name="Sakai Y."/>
            <person name="Cavaletti L."/>
            <person name="Monciardini P."/>
            <person name="Donadio S."/>
        </authorList>
    </citation>
    <scope>NUCLEOTIDE SEQUENCE</scope>
    <source>
        <strain evidence="1">ID150040</strain>
    </source>
</reference>
<evidence type="ECO:0000313" key="2">
    <source>
        <dbReference type="Proteomes" id="UP000597444"/>
    </source>
</evidence>
<name>A0A8J3ISJ4_9CHLR</name>
<sequence>MSENITTTDITEVPSKRSISRREMIKLGGKLATAGIAMPTILSACGSSSSTKTLRVYWSTGHMYNAYKKVVNKFEEDHPGWKVEMEPYQWADMRTKLLANFTSHSVPDLVEEPGGWVQEFSRAGKLLSLQQYVNTDGKSIGYPNDWQTYAVERNRINGQVYGIQLHLTCVLCIYNQDMFDKVGIKQAPTTWDEFLTMAKELTHDGVYGVGLNKQSANAWPWFLQNEVKYYDPTSNSIPMDNDAAYEALQFQSDIIHKYKYSPLPPVVNSSQGPQQLFSAGKVAFILTGPWDIKTIQTSSPNINWNISQALKKKVQTTNTGGTSLMIPKDAKNPDMAWELVKRLTTLDVEVAVAKEASLTMPRKSWGTHPEIKGLDRIAPFAEGLNYAQSASAQLDLTGKSGAIADLLDKAYQDVIYRNVSASQALKDFVAAGNKALQS</sequence>
<dbReference type="Proteomes" id="UP000597444">
    <property type="component" value="Unassembled WGS sequence"/>
</dbReference>
<dbReference type="AlphaFoldDB" id="A0A8J3ISJ4"/>
<organism evidence="1 2">
    <name type="scientific">Reticulibacter mediterranei</name>
    <dbReference type="NCBI Taxonomy" id="2778369"/>
    <lineage>
        <taxon>Bacteria</taxon>
        <taxon>Bacillati</taxon>
        <taxon>Chloroflexota</taxon>
        <taxon>Ktedonobacteria</taxon>
        <taxon>Ktedonobacterales</taxon>
        <taxon>Reticulibacteraceae</taxon>
        <taxon>Reticulibacter</taxon>
    </lineage>
</organism>
<gene>
    <name evidence="1" type="ORF">KSF_061680</name>
</gene>
<dbReference type="PANTHER" id="PTHR43649">
    <property type="entry name" value="ARABINOSE-BINDING PROTEIN-RELATED"/>
    <property type="match status" value="1"/>
</dbReference>
<protein>
    <submittedName>
        <fullName evidence="1">Sugar ABC transporter substrate-binding protein</fullName>
    </submittedName>
</protein>
<dbReference type="RefSeq" id="WP_220206763.1">
    <property type="nucleotide sequence ID" value="NZ_BNJK01000001.1"/>
</dbReference>
<dbReference type="EMBL" id="BNJK01000001">
    <property type="protein sequence ID" value="GHO96120.1"/>
    <property type="molecule type" value="Genomic_DNA"/>
</dbReference>
<dbReference type="Pfam" id="PF01547">
    <property type="entry name" value="SBP_bac_1"/>
    <property type="match status" value="1"/>
</dbReference>
<dbReference type="InterPro" id="IPR050490">
    <property type="entry name" value="Bact_solute-bd_prot1"/>
</dbReference>
<dbReference type="Gene3D" id="3.40.190.10">
    <property type="entry name" value="Periplasmic binding protein-like II"/>
    <property type="match status" value="2"/>
</dbReference>
<accession>A0A8J3ISJ4</accession>
<dbReference type="CDD" id="cd13585">
    <property type="entry name" value="PBP2_TMBP_like"/>
    <property type="match status" value="1"/>
</dbReference>
<dbReference type="PANTHER" id="PTHR43649:SF12">
    <property type="entry name" value="DIACETYLCHITOBIOSE BINDING PROTEIN DASA"/>
    <property type="match status" value="1"/>
</dbReference>
<dbReference type="InterPro" id="IPR006059">
    <property type="entry name" value="SBP"/>
</dbReference>